<protein>
    <submittedName>
        <fullName evidence="1">Transcription activator effector-binding protein</fullName>
    </submittedName>
</protein>
<dbReference type="AlphaFoldDB" id="A0A9X1I552"/>
<dbReference type="Proteomes" id="UP001139199">
    <property type="component" value="Unassembled WGS sequence"/>
</dbReference>
<comment type="caution">
    <text evidence="1">The sequence shown here is derived from an EMBL/GenBank/DDBJ whole genome shotgun (WGS) entry which is preliminary data.</text>
</comment>
<accession>A0A9X1I552</accession>
<feature type="non-terminal residue" evidence="1">
    <location>
        <position position="88"/>
    </location>
</feature>
<dbReference type="Gene3D" id="3.30.530.20">
    <property type="match status" value="1"/>
</dbReference>
<dbReference type="EMBL" id="JAJAPW010000091">
    <property type="protein sequence ID" value="MCB4800387.1"/>
    <property type="molecule type" value="Genomic_DNA"/>
</dbReference>
<name>A0A9X1I552_9FLAO</name>
<keyword evidence="2" id="KW-1185">Reference proteome</keyword>
<dbReference type="InterPro" id="IPR023393">
    <property type="entry name" value="START-like_dom_sf"/>
</dbReference>
<gene>
    <name evidence="1" type="ORF">LG649_16180</name>
</gene>
<evidence type="ECO:0000313" key="2">
    <source>
        <dbReference type="Proteomes" id="UP001139199"/>
    </source>
</evidence>
<organism evidence="1 2">
    <name type="scientific">Neotamlana laminarinivorans</name>
    <dbReference type="NCBI Taxonomy" id="2883124"/>
    <lineage>
        <taxon>Bacteria</taxon>
        <taxon>Pseudomonadati</taxon>
        <taxon>Bacteroidota</taxon>
        <taxon>Flavobacteriia</taxon>
        <taxon>Flavobacteriales</taxon>
        <taxon>Flavobacteriaceae</taxon>
        <taxon>Neotamlana</taxon>
    </lineage>
</organism>
<dbReference type="SUPFAM" id="SSF55961">
    <property type="entry name" value="Bet v1-like"/>
    <property type="match status" value="1"/>
</dbReference>
<sequence>MLPEQTQGIGGSYSWEDQDGIGTMKTLATTPNQSITQQMQFADFPPSQVTWNFKPNKDGTTNTTWTISGKDLPFGFKAFATFMGGMEK</sequence>
<proteinExistence type="predicted"/>
<reference evidence="1" key="1">
    <citation type="submission" date="2021-10" db="EMBL/GenBank/DDBJ databases">
        <title>Tamlana sargassums sp. nov., and Tamlana laminarinivorans sp. nov., two new bacteria isolated from the brown alga.</title>
        <authorList>
            <person name="Li J."/>
        </authorList>
    </citation>
    <scope>NUCLEOTIDE SEQUENCE</scope>
    <source>
        <strain evidence="1">PT2-4</strain>
    </source>
</reference>
<evidence type="ECO:0000313" key="1">
    <source>
        <dbReference type="EMBL" id="MCB4800387.1"/>
    </source>
</evidence>